<dbReference type="HAMAP" id="MF_01361">
    <property type="entry name" value="UPF0391"/>
    <property type="match status" value="1"/>
</dbReference>
<dbReference type="AlphaFoldDB" id="A0A1D7QXM9"/>
<dbReference type="PIRSF" id="PIRSF036466">
    <property type="entry name" value="UCP036466"/>
    <property type="match status" value="1"/>
</dbReference>
<dbReference type="GO" id="GO:0005886">
    <property type="term" value="C:plasma membrane"/>
    <property type="evidence" value="ECO:0007669"/>
    <property type="project" value="InterPro"/>
</dbReference>
<evidence type="ECO:0000256" key="1">
    <source>
        <dbReference type="ARBA" id="ARBA00022475"/>
    </source>
</evidence>
<evidence type="ECO:0000256" key="3">
    <source>
        <dbReference type="ARBA" id="ARBA00022989"/>
    </source>
</evidence>
<gene>
    <name evidence="6" type="ORF">BBEV_2418</name>
</gene>
<dbReference type="NCBIfam" id="NF010229">
    <property type="entry name" value="PRK13682.1-4"/>
    <property type="match status" value="1"/>
</dbReference>
<evidence type="ECO:0000256" key="2">
    <source>
        <dbReference type="ARBA" id="ARBA00022692"/>
    </source>
</evidence>
<organism evidence="6 7">
    <name type="scientific">Salisediminibacterium beveridgei</name>
    <dbReference type="NCBI Taxonomy" id="632773"/>
    <lineage>
        <taxon>Bacteria</taxon>
        <taxon>Bacillati</taxon>
        <taxon>Bacillota</taxon>
        <taxon>Bacilli</taxon>
        <taxon>Bacillales</taxon>
        <taxon>Bacillaceae</taxon>
        <taxon>Salisediminibacterium</taxon>
    </lineage>
</organism>
<protein>
    <submittedName>
        <fullName evidence="6">Uncharacterized protein</fullName>
    </submittedName>
</protein>
<dbReference type="STRING" id="632773.BBEV_2418"/>
<evidence type="ECO:0000256" key="5">
    <source>
        <dbReference type="SAM" id="Phobius"/>
    </source>
</evidence>
<keyword evidence="1" id="KW-1003">Cell membrane</keyword>
<keyword evidence="3 5" id="KW-1133">Transmembrane helix</keyword>
<reference evidence="6 7" key="1">
    <citation type="submission" date="2015-08" db="EMBL/GenBank/DDBJ databases">
        <title>The complete genome sequence of Bacillus beveridgei MLTeJB.</title>
        <authorList>
            <person name="Hanson T.E."/>
            <person name="Mesa C."/>
            <person name="Basesman S.M."/>
            <person name="Oremland R.S."/>
        </authorList>
    </citation>
    <scope>NUCLEOTIDE SEQUENCE [LARGE SCALE GENOMIC DNA]</scope>
    <source>
        <strain evidence="6 7">MLTeJB</strain>
    </source>
</reference>
<dbReference type="RefSeq" id="WP_069365708.1">
    <property type="nucleotide sequence ID" value="NZ_CP012502.1"/>
</dbReference>
<accession>A0A1D7QXM9</accession>
<evidence type="ECO:0000313" key="7">
    <source>
        <dbReference type="Proteomes" id="UP000094463"/>
    </source>
</evidence>
<dbReference type="Proteomes" id="UP000094463">
    <property type="component" value="Chromosome"/>
</dbReference>
<dbReference type="Pfam" id="PF07043">
    <property type="entry name" value="DUF1328"/>
    <property type="match status" value="1"/>
</dbReference>
<keyword evidence="2 5" id="KW-0812">Transmembrane</keyword>
<feature type="transmembrane region" description="Helical" evidence="5">
    <location>
        <begin position="30"/>
        <end position="51"/>
    </location>
</feature>
<keyword evidence="7" id="KW-1185">Reference proteome</keyword>
<feature type="transmembrane region" description="Helical" evidence="5">
    <location>
        <begin position="5"/>
        <end position="24"/>
    </location>
</feature>
<evidence type="ECO:0000313" key="6">
    <source>
        <dbReference type="EMBL" id="AOM83759.1"/>
    </source>
</evidence>
<dbReference type="InterPro" id="IPR009760">
    <property type="entry name" value="DUF1328"/>
</dbReference>
<dbReference type="KEGG" id="bbev:BBEV_2418"/>
<dbReference type="NCBIfam" id="NF010226">
    <property type="entry name" value="PRK13682.1-1"/>
    <property type="match status" value="1"/>
</dbReference>
<sequence>MITWAFGFFIVAIIAALFGFGGIADAAAGIAQFLFWVFVILFIASLVLGLLTGRKIFK</sequence>
<keyword evidence="4 5" id="KW-0472">Membrane</keyword>
<name>A0A1D7QXM9_9BACI</name>
<dbReference type="EMBL" id="CP012502">
    <property type="protein sequence ID" value="AOM83759.1"/>
    <property type="molecule type" value="Genomic_DNA"/>
</dbReference>
<proteinExistence type="inferred from homology"/>
<evidence type="ECO:0000256" key="4">
    <source>
        <dbReference type="ARBA" id="ARBA00023136"/>
    </source>
</evidence>